<dbReference type="Pfam" id="PF00106">
    <property type="entry name" value="adh_short"/>
    <property type="match status" value="1"/>
</dbReference>
<dbReference type="InterPro" id="IPR002347">
    <property type="entry name" value="SDR_fam"/>
</dbReference>
<dbReference type="AlphaFoldDB" id="S3CIX9"/>
<comment type="similarity">
    <text evidence="1">Belongs to the short-chain dehydrogenases/reductases (SDR) family.</text>
</comment>
<dbReference type="EMBL" id="KE148153">
    <property type="protein sequence ID" value="EPE06368.1"/>
    <property type="molecule type" value="Genomic_DNA"/>
</dbReference>
<name>S3CIX9_OPHP1</name>
<dbReference type="VEuPathDB" id="FungiDB:F503_02496"/>
<dbReference type="STRING" id="1262450.S3CIX9"/>
<dbReference type="eggNOG" id="KOG1208">
    <property type="taxonomic scope" value="Eukaryota"/>
</dbReference>
<sequence>MSQTLEAAHISNMGLKALNPTTSDDMAAELHDHMVGKTVFITGVSPTGLGAEATRIVALHAPKRLILASRSKTKMQKVIDSLPSTVDAESRAKIDMVEVDFANLSSIRAAVASLGDDLELDVLINNAGIMMLQTLEPVAINGRVIEKQFATNHLGHFLLTNLLVPALRRSKAPGGARVVTVSSSGYIGSTMADVIEEPKLIEDTPENRASYDPFVSYARSKTSNRLFTVGLARKVEASSSKGAAITAISLDPGVVGTTALPRHVPVDVQEKLGWLAPDGSLMPNAPFISAEQSVATYVKAAFDPELIAHPGATINSCAIDDSILEYAKDPAQADKLWAISEELVGEKFDF</sequence>
<dbReference type="PANTHER" id="PTHR24320">
    <property type="entry name" value="RETINOL DEHYDROGENASE"/>
    <property type="match status" value="1"/>
</dbReference>
<reference evidence="3 4" key="1">
    <citation type="journal article" date="2013" name="BMC Genomics">
        <title>The genome and transcriptome of the pine saprophyte Ophiostoma piceae, and a comparison with the bark beetle-associated pine pathogen Grosmannia clavigera.</title>
        <authorList>
            <person name="Haridas S."/>
            <person name="Wang Y."/>
            <person name="Lim L."/>
            <person name="Massoumi Alamouti S."/>
            <person name="Jackman S."/>
            <person name="Docking R."/>
            <person name="Robertson G."/>
            <person name="Birol I."/>
            <person name="Bohlmann J."/>
            <person name="Breuil C."/>
        </authorList>
    </citation>
    <scope>NUCLEOTIDE SEQUENCE [LARGE SCALE GENOMIC DNA]</scope>
    <source>
        <strain evidence="3 4">UAMH 11346</strain>
    </source>
</reference>
<evidence type="ECO:0000313" key="4">
    <source>
        <dbReference type="Proteomes" id="UP000016923"/>
    </source>
</evidence>
<organism evidence="3 4">
    <name type="scientific">Ophiostoma piceae (strain UAMH 11346)</name>
    <name type="common">Sap stain fungus</name>
    <dbReference type="NCBI Taxonomy" id="1262450"/>
    <lineage>
        <taxon>Eukaryota</taxon>
        <taxon>Fungi</taxon>
        <taxon>Dikarya</taxon>
        <taxon>Ascomycota</taxon>
        <taxon>Pezizomycotina</taxon>
        <taxon>Sordariomycetes</taxon>
        <taxon>Sordariomycetidae</taxon>
        <taxon>Ophiostomatales</taxon>
        <taxon>Ophiostomataceae</taxon>
        <taxon>Ophiostoma</taxon>
    </lineage>
</organism>
<dbReference type="PANTHER" id="PTHR24320:SF283">
    <property type="entry name" value="RETINOL DEHYDROGENASE 11"/>
    <property type="match status" value="1"/>
</dbReference>
<dbReference type="GO" id="GO:0016491">
    <property type="term" value="F:oxidoreductase activity"/>
    <property type="evidence" value="ECO:0007669"/>
    <property type="project" value="UniProtKB-KW"/>
</dbReference>
<keyword evidence="4" id="KW-1185">Reference proteome</keyword>
<accession>S3CIX9</accession>
<dbReference type="OrthoDB" id="191139at2759"/>
<evidence type="ECO:0000313" key="3">
    <source>
        <dbReference type="EMBL" id="EPE06368.1"/>
    </source>
</evidence>
<evidence type="ECO:0000256" key="1">
    <source>
        <dbReference type="ARBA" id="ARBA00006484"/>
    </source>
</evidence>
<dbReference type="SUPFAM" id="SSF51735">
    <property type="entry name" value="NAD(P)-binding Rossmann-fold domains"/>
    <property type="match status" value="1"/>
</dbReference>
<dbReference type="Proteomes" id="UP000016923">
    <property type="component" value="Unassembled WGS sequence"/>
</dbReference>
<evidence type="ECO:0000256" key="2">
    <source>
        <dbReference type="ARBA" id="ARBA00023002"/>
    </source>
</evidence>
<dbReference type="HOGENOM" id="CLU_010194_44_0_1"/>
<protein>
    <submittedName>
        <fullName evidence="3">Short-chain dehydrogenase</fullName>
    </submittedName>
</protein>
<proteinExistence type="inferred from homology"/>
<keyword evidence="2" id="KW-0560">Oxidoreductase</keyword>
<gene>
    <name evidence="3" type="ORF">F503_02496</name>
</gene>
<dbReference type="Gene3D" id="3.40.50.720">
    <property type="entry name" value="NAD(P)-binding Rossmann-like Domain"/>
    <property type="match status" value="1"/>
</dbReference>
<dbReference type="InterPro" id="IPR036291">
    <property type="entry name" value="NAD(P)-bd_dom_sf"/>
</dbReference>